<dbReference type="PANTHER" id="PTHR13085">
    <property type="entry name" value="MICROSOMAL SIGNAL PEPTIDASE 25 KDA SUBUNIT"/>
    <property type="match status" value="1"/>
</dbReference>
<dbReference type="EMBL" id="LN727632">
    <property type="protein sequence ID" value="CEP12371.1"/>
    <property type="molecule type" value="Genomic_DNA"/>
</dbReference>
<dbReference type="Proteomes" id="UP000054107">
    <property type="component" value="Unassembled WGS sequence"/>
</dbReference>
<evidence type="ECO:0000256" key="4">
    <source>
        <dbReference type="ARBA" id="ARBA00022692"/>
    </source>
</evidence>
<gene>
    <name evidence="10" type="primary">PARPA_06308.1 scaffold 21420</name>
</gene>
<comment type="subcellular location">
    <subcellularLocation>
        <location evidence="1">Endoplasmic reticulum membrane</location>
        <topology evidence="1">Multi-pass membrane protein</topology>
    </subcellularLocation>
</comment>
<dbReference type="AlphaFoldDB" id="A0A0B7N231"/>
<keyword evidence="4 9" id="KW-0812">Transmembrane</keyword>
<proteinExistence type="inferred from homology"/>
<evidence type="ECO:0000256" key="1">
    <source>
        <dbReference type="ARBA" id="ARBA00004477"/>
    </source>
</evidence>
<protein>
    <recommendedName>
        <fullName evidence="3">Signal peptidase complex subunit 2</fullName>
    </recommendedName>
</protein>
<dbReference type="Pfam" id="PF06703">
    <property type="entry name" value="SPC25"/>
    <property type="match status" value="1"/>
</dbReference>
<evidence type="ECO:0000256" key="8">
    <source>
        <dbReference type="ARBA" id="ARBA00045608"/>
    </source>
</evidence>
<keyword evidence="7 9" id="KW-0472">Membrane</keyword>
<dbReference type="OrthoDB" id="29558at2759"/>
<evidence type="ECO:0000313" key="10">
    <source>
        <dbReference type="EMBL" id="CEP12371.1"/>
    </source>
</evidence>
<dbReference type="GO" id="GO:0045047">
    <property type="term" value="P:protein targeting to ER"/>
    <property type="evidence" value="ECO:0007669"/>
    <property type="project" value="TreeGrafter"/>
</dbReference>
<keyword evidence="6 9" id="KW-1133">Transmembrane helix</keyword>
<evidence type="ECO:0000313" key="11">
    <source>
        <dbReference type="Proteomes" id="UP000054107"/>
    </source>
</evidence>
<evidence type="ECO:0000256" key="6">
    <source>
        <dbReference type="ARBA" id="ARBA00022989"/>
    </source>
</evidence>
<evidence type="ECO:0000256" key="7">
    <source>
        <dbReference type="ARBA" id="ARBA00023136"/>
    </source>
</evidence>
<sequence>MSQTETTNEPVQVSNKYDGTQIKNAVDDEISRFYSKEQNFSQSHIHSDIKLLLGYLSCFIAGGSFLYEYKTSFNDALTVTTVCVIVYWAIQSVSFAYGYFVEKDELFAGTKKVDGKSTSTLKISGKIDKHSPIYQLCFSYTDIGSGKSVSQKVEPNVTTWFDTQGVLVQQAMDSDLSAYLSTLVQKLHQE</sequence>
<feature type="transmembrane region" description="Helical" evidence="9">
    <location>
        <begin position="79"/>
        <end position="101"/>
    </location>
</feature>
<dbReference type="GO" id="GO:0006465">
    <property type="term" value="P:signal peptide processing"/>
    <property type="evidence" value="ECO:0007669"/>
    <property type="project" value="InterPro"/>
</dbReference>
<organism evidence="10 11">
    <name type="scientific">Parasitella parasitica</name>
    <dbReference type="NCBI Taxonomy" id="35722"/>
    <lineage>
        <taxon>Eukaryota</taxon>
        <taxon>Fungi</taxon>
        <taxon>Fungi incertae sedis</taxon>
        <taxon>Mucoromycota</taxon>
        <taxon>Mucoromycotina</taxon>
        <taxon>Mucoromycetes</taxon>
        <taxon>Mucorales</taxon>
        <taxon>Mucorineae</taxon>
        <taxon>Mucoraceae</taxon>
        <taxon>Parasitella</taxon>
    </lineage>
</organism>
<keyword evidence="11" id="KW-1185">Reference proteome</keyword>
<name>A0A0B7N231_9FUNG</name>
<comment type="function">
    <text evidence="8">Component of the signal peptidase complex (SPC) which catalyzes the cleavage of N-terminal signal sequences from nascent proteins as they are translocated into the lumen of the endoplasmic reticulum. Enhances the enzymatic activity of SPC and facilitates the interactions between different components of the translocation site.</text>
</comment>
<feature type="transmembrane region" description="Helical" evidence="9">
    <location>
        <begin position="49"/>
        <end position="67"/>
    </location>
</feature>
<reference evidence="10 11" key="1">
    <citation type="submission" date="2014-09" db="EMBL/GenBank/DDBJ databases">
        <authorList>
            <person name="Ellenberger Sabrina"/>
        </authorList>
    </citation>
    <scope>NUCLEOTIDE SEQUENCE [LARGE SCALE GENOMIC DNA]</scope>
    <source>
        <strain evidence="10 11">CBS 412.66</strain>
    </source>
</reference>
<dbReference type="GO" id="GO:0005787">
    <property type="term" value="C:signal peptidase complex"/>
    <property type="evidence" value="ECO:0007669"/>
    <property type="project" value="InterPro"/>
</dbReference>
<dbReference type="PANTHER" id="PTHR13085:SF0">
    <property type="entry name" value="SIGNAL PEPTIDASE COMPLEX SUBUNIT 2"/>
    <property type="match status" value="1"/>
</dbReference>
<accession>A0A0B7N231</accession>
<dbReference type="STRING" id="35722.A0A0B7N231"/>
<keyword evidence="5" id="KW-0256">Endoplasmic reticulum</keyword>
<evidence type="ECO:0000256" key="5">
    <source>
        <dbReference type="ARBA" id="ARBA00022824"/>
    </source>
</evidence>
<evidence type="ECO:0000256" key="3">
    <source>
        <dbReference type="ARBA" id="ARBA00017057"/>
    </source>
</evidence>
<comment type="similarity">
    <text evidence="2">Belongs to the SPCS2 family.</text>
</comment>
<dbReference type="InterPro" id="IPR009582">
    <property type="entry name" value="Spc2/SPCS2"/>
</dbReference>
<evidence type="ECO:0000256" key="2">
    <source>
        <dbReference type="ARBA" id="ARBA00007324"/>
    </source>
</evidence>
<evidence type="ECO:0000256" key="9">
    <source>
        <dbReference type="SAM" id="Phobius"/>
    </source>
</evidence>